<dbReference type="GeneID" id="8296999"/>
<dbReference type="VEuPathDB" id="FungiDB:CTRG_04021"/>
<dbReference type="GO" id="GO:0007021">
    <property type="term" value="P:tubulin complex assembly"/>
    <property type="evidence" value="ECO:0007669"/>
    <property type="project" value="TreeGrafter"/>
</dbReference>
<evidence type="ECO:0000313" key="2">
    <source>
        <dbReference type="EMBL" id="EER32350.1"/>
    </source>
</evidence>
<dbReference type="EMBL" id="GG692399">
    <property type="protein sequence ID" value="EER32350.1"/>
    <property type="molecule type" value="Genomic_DNA"/>
</dbReference>
<dbReference type="Proteomes" id="UP000002037">
    <property type="component" value="Unassembled WGS sequence"/>
</dbReference>
<dbReference type="STRING" id="294747.C5MCS0"/>
<organism evidence="2 3">
    <name type="scientific">Candida tropicalis (strain ATCC MYA-3404 / T1)</name>
    <name type="common">Yeast</name>
    <dbReference type="NCBI Taxonomy" id="294747"/>
    <lineage>
        <taxon>Eukaryota</taxon>
        <taxon>Fungi</taxon>
        <taxon>Dikarya</taxon>
        <taxon>Ascomycota</taxon>
        <taxon>Saccharomycotina</taxon>
        <taxon>Pichiomycetes</taxon>
        <taxon>Debaryomycetaceae</taxon>
        <taxon>Candida/Lodderomyces clade</taxon>
        <taxon>Candida</taxon>
    </lineage>
</organism>
<dbReference type="RefSeq" id="XP_002549724.1">
    <property type="nucleotide sequence ID" value="XM_002549678.1"/>
</dbReference>
<accession>C5MCS0</accession>
<proteinExistence type="predicted"/>
<dbReference type="Gene3D" id="2.160.20.70">
    <property type="match status" value="1"/>
</dbReference>
<dbReference type="GO" id="GO:0007023">
    <property type="term" value="P:post-chaperonin tubulin folding pathway"/>
    <property type="evidence" value="ECO:0007669"/>
    <property type="project" value="InterPro"/>
</dbReference>
<dbReference type="InterPro" id="IPR016098">
    <property type="entry name" value="CAP/MinC_C"/>
</dbReference>
<sequence length="227" mass="25779">METSDLPLYKQKVDRDRINVLNNLLQSKSNQLSKRMFSFEGNPVPINGNAKIDTAYSQPVLSTKNTIEDIKNVVYTINTSGHTLIDTINHSYVSTENIPSSLHLKNGNNSIFNLVVHGPIFIHDIDKCILVLEGHQVRLHNVRNTLVLVKSVENNRIVIENCDQLIINQGIEVDDFDFPTKELKNPHFQYVDNIDMDMVLNTISSIDDLSVIDDLFIKVADRGLVRR</sequence>
<dbReference type="Pfam" id="PF07986">
    <property type="entry name" value="TBCC"/>
    <property type="match status" value="1"/>
</dbReference>
<dbReference type="HOGENOM" id="CLU_086432_0_0_1"/>
<gene>
    <name evidence="2" type="ORF">CTRG_04021</name>
</gene>
<dbReference type="KEGG" id="ctp:CTRG_04021"/>
<dbReference type="OrthoDB" id="194775at2759"/>
<dbReference type="AlphaFoldDB" id="C5MCS0"/>
<dbReference type="GO" id="GO:0005737">
    <property type="term" value="C:cytoplasm"/>
    <property type="evidence" value="ECO:0007669"/>
    <property type="project" value="TreeGrafter"/>
</dbReference>
<dbReference type="InterPro" id="IPR027684">
    <property type="entry name" value="TBCC"/>
</dbReference>
<keyword evidence="3" id="KW-1185">Reference proteome</keyword>
<name>C5MCS0_CANTT</name>
<dbReference type="eggNOG" id="ENOG502T1DX">
    <property type="taxonomic scope" value="Eukaryota"/>
</dbReference>
<reference evidence="2 3" key="1">
    <citation type="journal article" date="2009" name="Nature">
        <title>Evolution of pathogenicity and sexual reproduction in eight Candida genomes.</title>
        <authorList>
            <person name="Butler G."/>
            <person name="Rasmussen M.D."/>
            <person name="Lin M.F."/>
            <person name="Santos M.A."/>
            <person name="Sakthikumar S."/>
            <person name="Munro C.A."/>
            <person name="Rheinbay E."/>
            <person name="Grabherr M."/>
            <person name="Forche A."/>
            <person name="Reedy J.L."/>
            <person name="Agrafioti I."/>
            <person name="Arnaud M.B."/>
            <person name="Bates S."/>
            <person name="Brown A.J."/>
            <person name="Brunke S."/>
            <person name="Costanzo M.C."/>
            <person name="Fitzpatrick D.A."/>
            <person name="de Groot P.W."/>
            <person name="Harris D."/>
            <person name="Hoyer L.L."/>
            <person name="Hube B."/>
            <person name="Klis F.M."/>
            <person name="Kodira C."/>
            <person name="Lennard N."/>
            <person name="Logue M.E."/>
            <person name="Martin R."/>
            <person name="Neiman A.M."/>
            <person name="Nikolaou E."/>
            <person name="Quail M.A."/>
            <person name="Quinn J."/>
            <person name="Santos M.C."/>
            <person name="Schmitzberger F.F."/>
            <person name="Sherlock G."/>
            <person name="Shah P."/>
            <person name="Silverstein K.A."/>
            <person name="Skrzypek M.S."/>
            <person name="Soll D."/>
            <person name="Staggs R."/>
            <person name="Stansfield I."/>
            <person name="Stumpf M.P."/>
            <person name="Sudbery P.E."/>
            <person name="Srikantha T."/>
            <person name="Zeng Q."/>
            <person name="Berman J."/>
            <person name="Berriman M."/>
            <person name="Heitman J."/>
            <person name="Gow N.A."/>
            <person name="Lorenz M.C."/>
            <person name="Birren B.W."/>
            <person name="Kellis M."/>
            <person name="Cuomo C.A."/>
        </authorList>
    </citation>
    <scope>NUCLEOTIDE SEQUENCE [LARGE SCALE GENOMIC DNA]</scope>
    <source>
        <strain evidence="3">ATCC MYA-3404 / T1</strain>
    </source>
</reference>
<evidence type="ECO:0000259" key="1">
    <source>
        <dbReference type="Pfam" id="PF07986"/>
    </source>
</evidence>
<feature type="domain" description="Tubulin binding cofactor C-like" evidence="1">
    <location>
        <begin position="84"/>
        <end position="167"/>
    </location>
</feature>
<dbReference type="PANTHER" id="PTHR15139">
    <property type="entry name" value="TUBULIN FOLDING COFACTOR C"/>
    <property type="match status" value="1"/>
</dbReference>
<protein>
    <recommendedName>
        <fullName evidence="1">Tubulin binding cofactor C-like domain-containing protein</fullName>
    </recommendedName>
</protein>
<evidence type="ECO:0000313" key="3">
    <source>
        <dbReference type="Proteomes" id="UP000002037"/>
    </source>
</evidence>
<dbReference type="InterPro" id="IPR012945">
    <property type="entry name" value="Tubulin-bd_cofactor_C_dom"/>
</dbReference>
<dbReference type="PANTHER" id="PTHR15139:SF0">
    <property type="entry name" value="TUBULIN-SPECIFIC CHAPERONE C"/>
    <property type="match status" value="1"/>
</dbReference>